<feature type="domain" description="Helicase C-terminal" evidence="15">
    <location>
        <begin position="254"/>
        <end position="414"/>
    </location>
</feature>
<comment type="subcellular location">
    <subcellularLocation>
        <location evidence="1">Cytoplasm</location>
        <location evidence="1">P-body</location>
    </subcellularLocation>
</comment>
<dbReference type="GO" id="GO:0003724">
    <property type="term" value="F:RNA helicase activity"/>
    <property type="evidence" value="ECO:0007669"/>
    <property type="project" value="UniProtKB-EC"/>
</dbReference>
<dbReference type="InterPro" id="IPR027417">
    <property type="entry name" value="P-loop_NTPase"/>
</dbReference>
<keyword evidence="4 12" id="KW-0547">Nucleotide-binding</keyword>
<dbReference type="Proteomes" id="UP001201812">
    <property type="component" value="Unassembled WGS sequence"/>
</dbReference>
<dbReference type="PROSITE" id="PS00039">
    <property type="entry name" value="DEAD_ATP_HELICASE"/>
    <property type="match status" value="1"/>
</dbReference>
<dbReference type="PROSITE" id="PS51192">
    <property type="entry name" value="HELICASE_ATP_BIND_1"/>
    <property type="match status" value="1"/>
</dbReference>
<keyword evidence="6 12" id="KW-0347">Helicase</keyword>
<dbReference type="FunFam" id="3.40.50.300:FF:000114">
    <property type="entry name" value="ATP-dependent RNA helicase DDX6"/>
    <property type="match status" value="1"/>
</dbReference>
<keyword evidence="18" id="KW-1185">Reference proteome</keyword>
<evidence type="ECO:0000256" key="5">
    <source>
        <dbReference type="ARBA" id="ARBA00022801"/>
    </source>
</evidence>
<dbReference type="InterPro" id="IPR014001">
    <property type="entry name" value="Helicase_ATP-bd"/>
</dbReference>
<protein>
    <recommendedName>
        <fullName evidence="2">RNA helicase</fullName>
        <ecNumber evidence="2">3.6.4.13</ecNumber>
    </recommendedName>
</protein>
<feature type="domain" description="Helicase ATP-binding" evidence="14">
    <location>
        <begin position="74"/>
        <end position="244"/>
    </location>
</feature>
<dbReference type="Pfam" id="PF00270">
    <property type="entry name" value="DEAD"/>
    <property type="match status" value="1"/>
</dbReference>
<evidence type="ECO:0000256" key="3">
    <source>
        <dbReference type="ARBA" id="ARBA00022490"/>
    </source>
</evidence>
<evidence type="ECO:0000259" key="15">
    <source>
        <dbReference type="PROSITE" id="PS51194"/>
    </source>
</evidence>
<evidence type="ECO:0000256" key="9">
    <source>
        <dbReference type="ARBA" id="ARBA00038316"/>
    </source>
</evidence>
<dbReference type="Gene3D" id="3.40.50.300">
    <property type="entry name" value="P-loop containing nucleotide triphosphate hydrolases"/>
    <property type="match status" value="2"/>
</dbReference>
<evidence type="ECO:0000313" key="17">
    <source>
        <dbReference type="EMBL" id="KAI1708488.1"/>
    </source>
</evidence>
<gene>
    <name evidence="17" type="ORF">DdX_11876</name>
</gene>
<feature type="region of interest" description="Disordered" evidence="13">
    <location>
        <begin position="1"/>
        <end position="20"/>
    </location>
</feature>
<feature type="short sequence motif" description="Q motif" evidence="11">
    <location>
        <begin position="43"/>
        <end position="71"/>
    </location>
</feature>
<dbReference type="PANTHER" id="PTHR47960">
    <property type="entry name" value="DEAD-BOX ATP-DEPENDENT RNA HELICASE 50"/>
    <property type="match status" value="1"/>
</dbReference>
<evidence type="ECO:0000256" key="1">
    <source>
        <dbReference type="ARBA" id="ARBA00004201"/>
    </source>
</evidence>
<dbReference type="InterPro" id="IPR001650">
    <property type="entry name" value="Helicase_C-like"/>
</dbReference>
<name>A0AAD4MY72_9BILA</name>
<evidence type="ECO:0000313" key="18">
    <source>
        <dbReference type="Proteomes" id="UP001201812"/>
    </source>
</evidence>
<keyword evidence="8" id="KW-0694">RNA-binding</keyword>
<dbReference type="CDD" id="cd18787">
    <property type="entry name" value="SF2_C_DEAD"/>
    <property type="match status" value="1"/>
</dbReference>
<dbReference type="GO" id="GO:0016787">
    <property type="term" value="F:hydrolase activity"/>
    <property type="evidence" value="ECO:0007669"/>
    <property type="project" value="UniProtKB-KW"/>
</dbReference>
<evidence type="ECO:0000256" key="8">
    <source>
        <dbReference type="ARBA" id="ARBA00022884"/>
    </source>
</evidence>
<proteinExistence type="inferred from homology"/>
<feature type="compositionally biased region" description="Low complexity" evidence="13">
    <location>
        <begin position="1"/>
        <end position="15"/>
    </location>
</feature>
<dbReference type="PROSITE" id="PS51194">
    <property type="entry name" value="HELICASE_CTER"/>
    <property type="match status" value="1"/>
</dbReference>
<dbReference type="AlphaFoldDB" id="A0AAD4MY72"/>
<evidence type="ECO:0000259" key="14">
    <source>
        <dbReference type="PROSITE" id="PS51192"/>
    </source>
</evidence>
<feature type="domain" description="DEAD-box RNA helicase Q" evidence="16">
    <location>
        <begin position="43"/>
        <end position="71"/>
    </location>
</feature>
<evidence type="ECO:0000256" key="13">
    <source>
        <dbReference type="SAM" id="MobiDB-lite"/>
    </source>
</evidence>
<dbReference type="SUPFAM" id="SSF52540">
    <property type="entry name" value="P-loop containing nucleoside triphosphate hydrolases"/>
    <property type="match status" value="1"/>
</dbReference>
<dbReference type="EMBL" id="JAKKPZ010000035">
    <property type="protein sequence ID" value="KAI1708488.1"/>
    <property type="molecule type" value="Genomic_DNA"/>
</dbReference>
<dbReference type="GO" id="GO:0017148">
    <property type="term" value="P:negative regulation of translation"/>
    <property type="evidence" value="ECO:0007669"/>
    <property type="project" value="UniProtKB-ARBA"/>
</dbReference>
<dbReference type="InterPro" id="IPR014014">
    <property type="entry name" value="RNA_helicase_DEAD_Q_motif"/>
</dbReference>
<evidence type="ECO:0000256" key="7">
    <source>
        <dbReference type="ARBA" id="ARBA00022840"/>
    </source>
</evidence>
<evidence type="ECO:0000256" key="2">
    <source>
        <dbReference type="ARBA" id="ARBA00012552"/>
    </source>
</evidence>
<dbReference type="InterPro" id="IPR011545">
    <property type="entry name" value="DEAD/DEAH_box_helicase_dom"/>
</dbReference>
<dbReference type="GO" id="GO:0003723">
    <property type="term" value="F:RNA binding"/>
    <property type="evidence" value="ECO:0007669"/>
    <property type="project" value="UniProtKB-KW"/>
</dbReference>
<evidence type="ECO:0000256" key="12">
    <source>
        <dbReference type="RuleBase" id="RU000492"/>
    </source>
</evidence>
<evidence type="ECO:0000256" key="11">
    <source>
        <dbReference type="PROSITE-ProRule" id="PRU00552"/>
    </source>
</evidence>
<dbReference type="FunFam" id="3.40.50.300:FF:000364">
    <property type="entry name" value="ATP-dependent RNA helicase DDX6"/>
    <property type="match status" value="1"/>
</dbReference>
<organism evidence="17 18">
    <name type="scientific">Ditylenchus destructor</name>
    <dbReference type="NCBI Taxonomy" id="166010"/>
    <lineage>
        <taxon>Eukaryota</taxon>
        <taxon>Metazoa</taxon>
        <taxon>Ecdysozoa</taxon>
        <taxon>Nematoda</taxon>
        <taxon>Chromadorea</taxon>
        <taxon>Rhabditida</taxon>
        <taxon>Tylenchina</taxon>
        <taxon>Tylenchomorpha</taxon>
        <taxon>Sphaerularioidea</taxon>
        <taxon>Anguinidae</taxon>
        <taxon>Anguininae</taxon>
        <taxon>Ditylenchus</taxon>
    </lineage>
</organism>
<reference evidence="17" key="1">
    <citation type="submission" date="2022-01" db="EMBL/GenBank/DDBJ databases">
        <title>Genome Sequence Resource for Two Populations of Ditylenchus destructor, the Migratory Endoparasitic Phytonematode.</title>
        <authorList>
            <person name="Zhang H."/>
            <person name="Lin R."/>
            <person name="Xie B."/>
        </authorList>
    </citation>
    <scope>NUCLEOTIDE SEQUENCE</scope>
    <source>
        <strain evidence="17">BazhouSP</strain>
    </source>
</reference>
<dbReference type="Pfam" id="PF00271">
    <property type="entry name" value="Helicase_C"/>
    <property type="match status" value="1"/>
</dbReference>
<evidence type="ECO:0000256" key="6">
    <source>
        <dbReference type="ARBA" id="ARBA00022806"/>
    </source>
</evidence>
<dbReference type="SMART" id="SM00487">
    <property type="entry name" value="DEXDc"/>
    <property type="match status" value="1"/>
</dbReference>
<dbReference type="EC" id="3.6.4.13" evidence="2"/>
<keyword evidence="3" id="KW-0963">Cytoplasm</keyword>
<dbReference type="GO" id="GO:0000932">
    <property type="term" value="C:P-body"/>
    <property type="evidence" value="ECO:0007669"/>
    <property type="project" value="UniProtKB-SubCell"/>
</dbReference>
<comment type="caution">
    <text evidence="17">The sequence shown here is derived from an EMBL/GenBank/DDBJ whole genome shotgun (WGS) entry which is preliminary data.</text>
</comment>
<sequence length="441" mass="49569">MAAVASSSSSSAAPADNSWKNELNLPAKDMRFKTADVTNTKGLEFEQFSLTRDLLKGIFEKGWESPSPIQENSIPIALSGQDILARAKNGTGKTGAYSIPTIEKIDPNNPVIQAMIIVPTRELALQTSQVCIELSKHLKLKVMVTTGGTDLRDDILRMNGPVHLVVATPGRILDLMDKGVANVSHCKMMVLDEADKLLSQDFQGVLDRLVHFLPSDRQILLFSATFPLTVTSFVKKHMRNPYEINLMEELTLLGITQYYAYVQEKQKVHCLNTLFRKLQINQSIIFCNSTQRVELLAKKITELGYSCYYIHSKMAQHHRNRVFHDFRQGNCRNLVCSDLLTRGIDIQAVNVVINFDFPRNSETYLHRIGRSGRFGHLGIAINLITYDDRYNLRRIETELRTAIAPIPKEVDPSLYVADFQIDNAELALNMSQMAQNGAKTG</sequence>
<comment type="catalytic activity">
    <reaction evidence="10">
        <text>ATP + H2O = ADP + phosphate + H(+)</text>
        <dbReference type="Rhea" id="RHEA:13065"/>
        <dbReference type="ChEBI" id="CHEBI:15377"/>
        <dbReference type="ChEBI" id="CHEBI:15378"/>
        <dbReference type="ChEBI" id="CHEBI:30616"/>
        <dbReference type="ChEBI" id="CHEBI:43474"/>
        <dbReference type="ChEBI" id="CHEBI:456216"/>
        <dbReference type="EC" id="3.6.4.13"/>
    </reaction>
</comment>
<keyword evidence="7 12" id="KW-0067">ATP-binding</keyword>
<evidence type="ECO:0000256" key="4">
    <source>
        <dbReference type="ARBA" id="ARBA00022741"/>
    </source>
</evidence>
<dbReference type="PROSITE" id="PS51195">
    <property type="entry name" value="Q_MOTIF"/>
    <property type="match status" value="1"/>
</dbReference>
<dbReference type="CDD" id="cd17940">
    <property type="entry name" value="DEADc_DDX6"/>
    <property type="match status" value="1"/>
</dbReference>
<evidence type="ECO:0000259" key="16">
    <source>
        <dbReference type="PROSITE" id="PS51195"/>
    </source>
</evidence>
<dbReference type="InterPro" id="IPR000629">
    <property type="entry name" value="RNA-helicase_DEAD-box_CS"/>
</dbReference>
<comment type="similarity">
    <text evidence="9">Belongs to the DEAD box helicase family. DDX6/DHH1 subfamily.</text>
</comment>
<keyword evidence="5 12" id="KW-0378">Hydrolase</keyword>
<evidence type="ECO:0000256" key="10">
    <source>
        <dbReference type="ARBA" id="ARBA00047984"/>
    </source>
</evidence>
<dbReference type="SMART" id="SM00490">
    <property type="entry name" value="HELICc"/>
    <property type="match status" value="1"/>
</dbReference>
<dbReference type="GO" id="GO:0033962">
    <property type="term" value="P:P-body assembly"/>
    <property type="evidence" value="ECO:0007669"/>
    <property type="project" value="UniProtKB-ARBA"/>
</dbReference>
<accession>A0AAD4MY72</accession>
<dbReference type="GO" id="GO:0043186">
    <property type="term" value="C:P granule"/>
    <property type="evidence" value="ECO:0007669"/>
    <property type="project" value="UniProtKB-ARBA"/>
</dbReference>
<dbReference type="GO" id="GO:0005524">
    <property type="term" value="F:ATP binding"/>
    <property type="evidence" value="ECO:0007669"/>
    <property type="project" value="UniProtKB-KW"/>
</dbReference>